<dbReference type="InterPro" id="IPR004381">
    <property type="entry name" value="Glycerate_kinase"/>
</dbReference>
<dbReference type="PANTHER" id="PTHR21599:SF0">
    <property type="entry name" value="GLYCERATE KINASE"/>
    <property type="match status" value="1"/>
</dbReference>
<dbReference type="Gene3D" id="3.40.50.10350">
    <property type="entry name" value="Glycerate kinase, domain 1"/>
    <property type="match status" value="1"/>
</dbReference>
<gene>
    <name evidence="6" type="ORF">EGC77_15285</name>
    <name evidence="5" type="ORF">EGC80_12725</name>
</gene>
<dbReference type="RefSeq" id="WP_124013408.1">
    <property type="nucleotide sequence ID" value="NZ_CP034073.1"/>
</dbReference>
<dbReference type="Gene3D" id="3.90.1510.10">
    <property type="entry name" value="Glycerate kinase, domain 2"/>
    <property type="match status" value="1"/>
</dbReference>
<evidence type="ECO:0000256" key="3">
    <source>
        <dbReference type="ARBA" id="ARBA00022777"/>
    </source>
</evidence>
<dbReference type="InterPro" id="IPR018197">
    <property type="entry name" value="Glycerate_kinase_RE-like"/>
</dbReference>
<keyword evidence="3 4" id="KW-0418">Kinase</keyword>
<dbReference type="SUPFAM" id="SSF110738">
    <property type="entry name" value="Glycerate kinase I"/>
    <property type="match status" value="1"/>
</dbReference>
<dbReference type="GO" id="GO:0031388">
    <property type="term" value="P:organic acid phosphorylation"/>
    <property type="evidence" value="ECO:0007669"/>
    <property type="project" value="UniProtKB-UniRule"/>
</dbReference>
<reference evidence="6" key="3">
    <citation type="submission" date="2018-11" db="EMBL/GenBank/DDBJ databases">
        <authorList>
            <person name="Hwang Y.J."/>
            <person name="Hwang C.Y."/>
        </authorList>
    </citation>
    <scope>NUCLEOTIDE SEQUENCE</scope>
    <source>
        <strain evidence="6">R106</strain>
    </source>
</reference>
<evidence type="ECO:0000313" key="5">
    <source>
        <dbReference type="EMBL" id="AZG35663.1"/>
    </source>
</evidence>
<reference evidence="5 7" key="1">
    <citation type="submission" date="2018-11" db="EMBL/GenBank/DDBJ databases">
        <title>Shewanella sp. M2.</title>
        <authorList>
            <person name="Hwang Y.J."/>
            <person name="Hwang C.Y."/>
        </authorList>
    </citation>
    <scope>NUCLEOTIDE SEQUENCE [LARGE SCALE GENOMIC DNA]</scope>
    <source>
        <strain evidence="5 7">M2</strain>
    </source>
</reference>
<protein>
    <submittedName>
        <fullName evidence="6">Glycerate kinase</fullName>
    </submittedName>
</protein>
<evidence type="ECO:0000313" key="7">
    <source>
        <dbReference type="Proteomes" id="UP000273778"/>
    </source>
</evidence>
<dbReference type="Proteomes" id="UP000273778">
    <property type="component" value="Chromosome"/>
</dbReference>
<dbReference type="PANTHER" id="PTHR21599">
    <property type="entry name" value="GLYCERATE KINASE"/>
    <property type="match status" value="1"/>
</dbReference>
<dbReference type="InterPro" id="IPR018193">
    <property type="entry name" value="Glyc_kinase_flavodox-like_fold"/>
</dbReference>
<dbReference type="OrthoDB" id="9774290at2"/>
<evidence type="ECO:0000256" key="4">
    <source>
        <dbReference type="PIRNR" id="PIRNR006078"/>
    </source>
</evidence>
<organism evidence="6 8">
    <name type="scientific">Shewanella psychromarinicola</name>
    <dbReference type="NCBI Taxonomy" id="2487742"/>
    <lineage>
        <taxon>Bacteria</taxon>
        <taxon>Pseudomonadati</taxon>
        <taxon>Pseudomonadota</taxon>
        <taxon>Gammaproteobacteria</taxon>
        <taxon>Alteromonadales</taxon>
        <taxon>Shewanellaceae</taxon>
        <taxon>Shewanella</taxon>
    </lineage>
</organism>
<proteinExistence type="inferred from homology"/>
<evidence type="ECO:0000256" key="2">
    <source>
        <dbReference type="ARBA" id="ARBA00022679"/>
    </source>
</evidence>
<keyword evidence="7" id="KW-1185">Reference proteome</keyword>
<evidence type="ECO:0000313" key="8">
    <source>
        <dbReference type="Proteomes" id="UP000278855"/>
    </source>
</evidence>
<dbReference type="KEGG" id="spsr:EGC80_12725"/>
<dbReference type="Pfam" id="PF02595">
    <property type="entry name" value="Gly_kinase"/>
    <property type="match status" value="1"/>
</dbReference>
<name>A0A3N4ELQ8_9GAMM</name>
<keyword evidence="2 4" id="KW-0808">Transferase</keyword>
<sequence length="389" mass="40351">MKIVIAPDSFKESLSALEVANAIEQGFKLIFPDAQYCKVPMADGGEGTVQAMVDATQGQIINLTVTGPLGSPVNAFYGVLGQLNETGNQTAIIEMAAASGLHHVPLSQRNPLLTTSFGTGELIADALNRGIRHIILGLGGSATNDAGAGMMQALGVKLSDIAMTPLPFGGAALTTLHHVDVQLLHPAIKDCVIEVACDVDNPLCGPRGASAIFGPQKGATTEMIEQLDLALSHFAHTITQQLSQSIDAHCRLHPGAGAAGGMGFGVMTILNATLKPGVDIVTKSVKLAQYCHNADLVITGEGRIDGQTVFGKTPMGVLNVAKQQNVPVIGISGCLGPNADAILAQGMHAIFPIIPALQPLEQVLSEAQVNLTNTARNIAAILSLSFTKK</sequence>
<evidence type="ECO:0000313" key="6">
    <source>
        <dbReference type="EMBL" id="RPA30414.1"/>
    </source>
</evidence>
<dbReference type="InterPro" id="IPR036129">
    <property type="entry name" value="Glycerate_kinase_sf"/>
</dbReference>
<dbReference type="EMBL" id="RKKB01000007">
    <property type="protein sequence ID" value="RPA30414.1"/>
    <property type="molecule type" value="Genomic_DNA"/>
</dbReference>
<dbReference type="GO" id="GO:0008887">
    <property type="term" value="F:glycerate kinase activity"/>
    <property type="evidence" value="ECO:0007669"/>
    <property type="project" value="UniProtKB-UniRule"/>
</dbReference>
<reference evidence="8" key="2">
    <citation type="submission" date="2018-11" db="EMBL/GenBank/DDBJ databases">
        <title>Shewanella sp. R106.</title>
        <authorList>
            <person name="Hwang Y.J."/>
            <person name="Hwang C.Y."/>
        </authorList>
    </citation>
    <scope>NUCLEOTIDE SEQUENCE [LARGE SCALE GENOMIC DNA]</scope>
    <source>
        <strain evidence="8">R106</strain>
    </source>
</reference>
<accession>A0A3N4ELQ8</accession>
<dbReference type="Proteomes" id="UP000278855">
    <property type="component" value="Unassembled WGS sequence"/>
</dbReference>
<dbReference type="NCBIfam" id="TIGR00045">
    <property type="entry name" value="glycerate kinase"/>
    <property type="match status" value="1"/>
</dbReference>
<dbReference type="EMBL" id="CP034073">
    <property type="protein sequence ID" value="AZG35663.1"/>
    <property type="molecule type" value="Genomic_DNA"/>
</dbReference>
<dbReference type="AlphaFoldDB" id="A0A3N4ELQ8"/>
<dbReference type="PIRSF" id="PIRSF006078">
    <property type="entry name" value="GlxK"/>
    <property type="match status" value="1"/>
</dbReference>
<evidence type="ECO:0000256" key="1">
    <source>
        <dbReference type="ARBA" id="ARBA00006284"/>
    </source>
</evidence>
<comment type="similarity">
    <text evidence="1 4">Belongs to the glycerate kinase type-1 family.</text>
</comment>